<proteinExistence type="predicted"/>
<feature type="domain" description="ATPase AAA-type core" evidence="2">
    <location>
        <begin position="218"/>
        <end position="315"/>
    </location>
</feature>
<evidence type="ECO:0000313" key="3">
    <source>
        <dbReference type="EMBL" id="EEQ99788.1"/>
    </source>
</evidence>
<dbReference type="InParanoid" id="C5LTZ0"/>
<dbReference type="EMBL" id="GG685423">
    <property type="protein sequence ID" value="EEQ99788.1"/>
    <property type="molecule type" value="Genomic_DNA"/>
</dbReference>
<accession>C5LTZ0</accession>
<reference evidence="3 4" key="1">
    <citation type="submission" date="2008-07" db="EMBL/GenBank/DDBJ databases">
        <authorList>
            <person name="El-Sayed N."/>
            <person name="Caler E."/>
            <person name="Inman J."/>
            <person name="Amedeo P."/>
            <person name="Hass B."/>
            <person name="Wortman J."/>
        </authorList>
    </citation>
    <scope>NUCLEOTIDE SEQUENCE [LARGE SCALE GENOMIC DNA]</scope>
    <source>
        <strain evidence="4">ATCC 50983 / TXsc</strain>
    </source>
</reference>
<dbReference type="Gene3D" id="3.40.50.300">
    <property type="entry name" value="P-loop containing nucleotide triphosphate hydrolases"/>
    <property type="match status" value="1"/>
</dbReference>
<protein>
    <recommendedName>
        <fullName evidence="2">ATPase AAA-type core domain-containing protein</fullName>
    </recommendedName>
</protein>
<dbReference type="SUPFAM" id="SSF52540">
    <property type="entry name" value="P-loop containing nucleoside triphosphate hydrolases"/>
    <property type="match status" value="1"/>
</dbReference>
<dbReference type="RefSeq" id="XP_002767071.1">
    <property type="nucleotide sequence ID" value="XM_002767025.1"/>
</dbReference>
<dbReference type="Proteomes" id="UP000007800">
    <property type="component" value="Unassembled WGS sequence"/>
</dbReference>
<dbReference type="GO" id="GO:0005524">
    <property type="term" value="F:ATP binding"/>
    <property type="evidence" value="ECO:0007669"/>
    <property type="project" value="InterPro"/>
</dbReference>
<name>C5LTZ0_PERM5</name>
<organism evidence="4">
    <name type="scientific">Perkinsus marinus (strain ATCC 50983 / TXsc)</name>
    <dbReference type="NCBI Taxonomy" id="423536"/>
    <lineage>
        <taxon>Eukaryota</taxon>
        <taxon>Sar</taxon>
        <taxon>Alveolata</taxon>
        <taxon>Perkinsozoa</taxon>
        <taxon>Perkinsea</taxon>
        <taxon>Perkinsida</taxon>
        <taxon>Perkinsidae</taxon>
        <taxon>Perkinsus</taxon>
    </lineage>
</organism>
<dbReference type="InterPro" id="IPR003959">
    <property type="entry name" value="ATPase_AAA_core"/>
</dbReference>
<dbReference type="GO" id="GO:0016887">
    <property type="term" value="F:ATP hydrolysis activity"/>
    <property type="evidence" value="ECO:0007669"/>
    <property type="project" value="InterPro"/>
</dbReference>
<dbReference type="OrthoDB" id="429017at2759"/>
<dbReference type="GeneID" id="9051933"/>
<sequence>MRGDTVLELCGVSTESCSFCDAYELTRRRSTMRCVSQWIRKFCGNSSATEVEEYGFNELWKKYEGCSMDMLESIVEDLSSMEDAKRVIVIRDPMACMRTVDDAAAVASGGDADVDGDDEDWGEEQSLARKSLDSTLGLVLWLARSVPIGVRIVLLVPSGATTDMFGEFCGVMRLTVGEVRDLSGSTSELPINPSGPLVGLLAHHRASRSLPHTRGGLICVSGPSGSGKTDELRRLRASVSSGKAIEVRIADVVAAELGESQRRLRKIYSELASCSRFSPTVPAVAMFDDCDLWVTSAGRVMGEILSQWTALLDVHKEDVWTVSFLANRVTDDRIENFGQAKRTLQKRLSEFSESPQDEDIRNEFKSEASPAKKAKKDIPEGVPKSVYRQMKEFLPTFDAHVSKVEKIFDLSRELFTKELLSKADVQKSDLAWELCEWLKQGARVGHKCTKPNMDPVFSSRIILDLGRQFTTCPVATRTYKVHDFASRLVIVIGLLRLFQLRRENRLSFDETNTWGVPVPLANSLWYIFNGENPSVKRMSVTSNYKLCCYLIISILALAQAPAWSFEFCHLCEDVPTMKDKELFQTLCFCGIKVSGGMEKLRGKLTAPLRPIMLNQGGARRRP</sequence>
<keyword evidence="4" id="KW-1185">Reference proteome</keyword>
<evidence type="ECO:0000259" key="2">
    <source>
        <dbReference type="Pfam" id="PF00004"/>
    </source>
</evidence>
<gene>
    <name evidence="3" type="ORF">Pmar_PMAR020246</name>
</gene>
<evidence type="ECO:0000313" key="4">
    <source>
        <dbReference type="Proteomes" id="UP000007800"/>
    </source>
</evidence>
<feature type="region of interest" description="Disordered" evidence="1">
    <location>
        <begin position="349"/>
        <end position="378"/>
    </location>
</feature>
<dbReference type="AlphaFoldDB" id="C5LTZ0"/>
<dbReference type="InterPro" id="IPR027417">
    <property type="entry name" value="P-loop_NTPase"/>
</dbReference>
<dbReference type="Pfam" id="PF00004">
    <property type="entry name" value="AAA"/>
    <property type="match status" value="1"/>
</dbReference>
<evidence type="ECO:0000256" key="1">
    <source>
        <dbReference type="SAM" id="MobiDB-lite"/>
    </source>
</evidence>